<name>A0AAQ3QTJ9_9LILI</name>
<reference evidence="1 2" key="1">
    <citation type="submission" date="2023-10" db="EMBL/GenBank/DDBJ databases">
        <title>Chromosome-scale genome assembly provides insights into flower coloration mechanisms of Canna indica.</title>
        <authorList>
            <person name="Li C."/>
        </authorList>
    </citation>
    <scope>NUCLEOTIDE SEQUENCE [LARGE SCALE GENOMIC DNA]</scope>
    <source>
        <tissue evidence="1">Flower</tissue>
    </source>
</reference>
<dbReference type="EMBL" id="CP136898">
    <property type="protein sequence ID" value="WOL20593.1"/>
    <property type="molecule type" value="Genomic_DNA"/>
</dbReference>
<accession>A0AAQ3QTJ9</accession>
<gene>
    <name evidence="1" type="ORF">Cni_G29398</name>
</gene>
<dbReference type="InterPro" id="IPR025322">
    <property type="entry name" value="PADRE_dom"/>
</dbReference>
<sequence length="173" mass="19238">MKKAIRCCIACILPCGALDVIRIVHASGRVEEIIGTVSAGEIMKAYPKHVLRKPPSPSDGHADVSKAAAVILPPDVELKKGKIYFLIPITSEKAQLRTTTTGPRTRKKEKEVEYSYATAAASAADNMRLLLNEQYLSEILSEKAPTSQRDRRRERARIWRPRLESISEVSNDL</sequence>
<dbReference type="PANTHER" id="PTHR33052">
    <property type="entry name" value="DUF4228 DOMAIN PROTEIN-RELATED"/>
    <property type="match status" value="1"/>
</dbReference>
<protein>
    <submittedName>
        <fullName evidence="1">Uncharacterized protein</fullName>
    </submittedName>
</protein>
<evidence type="ECO:0000313" key="1">
    <source>
        <dbReference type="EMBL" id="WOL20593.1"/>
    </source>
</evidence>
<proteinExistence type="predicted"/>
<dbReference type="AlphaFoldDB" id="A0AAQ3QTJ9"/>
<organism evidence="1 2">
    <name type="scientific">Canna indica</name>
    <name type="common">Indian-shot</name>
    <dbReference type="NCBI Taxonomy" id="4628"/>
    <lineage>
        <taxon>Eukaryota</taxon>
        <taxon>Viridiplantae</taxon>
        <taxon>Streptophyta</taxon>
        <taxon>Embryophyta</taxon>
        <taxon>Tracheophyta</taxon>
        <taxon>Spermatophyta</taxon>
        <taxon>Magnoliopsida</taxon>
        <taxon>Liliopsida</taxon>
        <taxon>Zingiberales</taxon>
        <taxon>Cannaceae</taxon>
        <taxon>Canna</taxon>
    </lineage>
</organism>
<dbReference type="Pfam" id="PF14009">
    <property type="entry name" value="PADRE"/>
    <property type="match status" value="1"/>
</dbReference>
<keyword evidence="2" id="KW-1185">Reference proteome</keyword>
<evidence type="ECO:0000313" key="2">
    <source>
        <dbReference type="Proteomes" id="UP001327560"/>
    </source>
</evidence>
<dbReference type="Proteomes" id="UP001327560">
    <property type="component" value="Chromosome 9"/>
</dbReference>